<proteinExistence type="predicted"/>
<reference evidence="1 2" key="1">
    <citation type="submission" date="2020-08" db="EMBL/GenBank/DDBJ databases">
        <title>Plant Genome Project.</title>
        <authorList>
            <person name="Zhang R.-G."/>
        </authorList>
    </citation>
    <scope>NUCLEOTIDE SEQUENCE [LARGE SCALE GENOMIC DNA]</scope>
    <source>
        <tissue evidence="1">Rhizome</tissue>
    </source>
</reference>
<gene>
    <name evidence="1" type="ORF">ZIOFF_019665</name>
</gene>
<dbReference type="EMBL" id="JACMSC010000005">
    <property type="protein sequence ID" value="KAG6522525.1"/>
    <property type="molecule type" value="Genomic_DNA"/>
</dbReference>
<evidence type="ECO:0000313" key="2">
    <source>
        <dbReference type="Proteomes" id="UP000734854"/>
    </source>
</evidence>
<dbReference type="AlphaFoldDB" id="A0A8J5LT88"/>
<organism evidence="1 2">
    <name type="scientific">Zingiber officinale</name>
    <name type="common">Ginger</name>
    <name type="synonym">Amomum zingiber</name>
    <dbReference type="NCBI Taxonomy" id="94328"/>
    <lineage>
        <taxon>Eukaryota</taxon>
        <taxon>Viridiplantae</taxon>
        <taxon>Streptophyta</taxon>
        <taxon>Embryophyta</taxon>
        <taxon>Tracheophyta</taxon>
        <taxon>Spermatophyta</taxon>
        <taxon>Magnoliopsida</taxon>
        <taxon>Liliopsida</taxon>
        <taxon>Zingiberales</taxon>
        <taxon>Zingiberaceae</taxon>
        <taxon>Zingiber</taxon>
    </lineage>
</organism>
<dbReference type="Proteomes" id="UP000734854">
    <property type="component" value="Unassembled WGS sequence"/>
</dbReference>
<name>A0A8J5LT88_ZINOF</name>
<protein>
    <submittedName>
        <fullName evidence="1">Uncharacterized protein</fullName>
    </submittedName>
</protein>
<comment type="caution">
    <text evidence="1">The sequence shown here is derived from an EMBL/GenBank/DDBJ whole genome shotgun (WGS) entry which is preliminary data.</text>
</comment>
<sequence length="243" mass="27058">MHKPRTKKTSQTVGLAVYKQLHGSRLNCHATCPKPPATSSLPWRHVKASLHPCAVHGSASWAWAEVGPFCCILPYAALHAPAACHDSRFLRAMLGQMLRFRASASSHLFATAKSTSRSTCAWTVPAHCLMSTRCLACLAHMPTLLDPRSNEPILAPSHAVESILLSLSITPPSKLESIKHHQFLSSINEDCPSLEIFGLLKPNRMRYIFVECRLHVANAESNYPYGPLMIYVLYKYWRNDALE</sequence>
<accession>A0A8J5LT88</accession>
<evidence type="ECO:0000313" key="1">
    <source>
        <dbReference type="EMBL" id="KAG6522525.1"/>
    </source>
</evidence>
<keyword evidence="2" id="KW-1185">Reference proteome</keyword>